<dbReference type="InterPro" id="IPR027267">
    <property type="entry name" value="AH/BAR_dom_sf"/>
</dbReference>
<evidence type="ECO:0000256" key="15">
    <source>
        <dbReference type="SAM" id="Coils"/>
    </source>
</evidence>
<feature type="compositionally biased region" description="Pro residues" evidence="16">
    <location>
        <begin position="596"/>
        <end position="608"/>
    </location>
</feature>
<dbReference type="InterPro" id="IPR047165">
    <property type="entry name" value="RHG17/44/SH3BP1-like"/>
</dbReference>
<organism evidence="19 20">
    <name type="scientific">Seriola lalandi dorsalis</name>
    <dbReference type="NCBI Taxonomy" id="1841481"/>
    <lineage>
        <taxon>Eukaryota</taxon>
        <taxon>Metazoa</taxon>
        <taxon>Chordata</taxon>
        <taxon>Craniata</taxon>
        <taxon>Vertebrata</taxon>
        <taxon>Euteleostomi</taxon>
        <taxon>Actinopterygii</taxon>
        <taxon>Neopterygii</taxon>
        <taxon>Teleostei</taxon>
        <taxon>Neoteleostei</taxon>
        <taxon>Acanthomorphata</taxon>
        <taxon>Carangaria</taxon>
        <taxon>Carangiformes</taxon>
        <taxon>Carangidae</taxon>
        <taxon>Seriola</taxon>
    </lineage>
</organism>
<keyword evidence="15" id="KW-0175">Coiled coil</keyword>
<dbReference type="GeneID" id="111667497"/>
<evidence type="ECO:0000256" key="6">
    <source>
        <dbReference type="ARBA" id="ARBA00022490"/>
    </source>
</evidence>
<keyword evidence="5" id="KW-0343">GTPase activation</keyword>
<keyword evidence="20" id="KW-1185">Reference proteome</keyword>
<dbReference type="CDD" id="cd04386">
    <property type="entry name" value="RhoGAP_nadrin"/>
    <property type="match status" value="1"/>
</dbReference>
<evidence type="ECO:0000256" key="8">
    <source>
        <dbReference type="ARBA" id="ARBA00022949"/>
    </source>
</evidence>
<evidence type="ECO:0000259" key="17">
    <source>
        <dbReference type="PROSITE" id="PS50238"/>
    </source>
</evidence>
<feature type="compositionally biased region" description="Pro residues" evidence="16">
    <location>
        <begin position="579"/>
        <end position="588"/>
    </location>
</feature>
<dbReference type="GO" id="GO:0007165">
    <property type="term" value="P:signal transduction"/>
    <property type="evidence" value="ECO:0007669"/>
    <property type="project" value="InterPro"/>
</dbReference>
<dbReference type="CTD" id="100141341"/>
<evidence type="ECO:0000256" key="7">
    <source>
        <dbReference type="ARBA" id="ARBA00022553"/>
    </source>
</evidence>
<evidence type="ECO:0000256" key="12">
    <source>
        <dbReference type="ARBA" id="ARBA00065623"/>
    </source>
</evidence>
<evidence type="ECO:0000256" key="1">
    <source>
        <dbReference type="ARBA" id="ARBA00004170"/>
    </source>
</evidence>
<evidence type="ECO:0000259" key="18">
    <source>
        <dbReference type="PROSITE" id="PS51021"/>
    </source>
</evidence>
<proteinExistence type="predicted"/>
<evidence type="ECO:0000313" key="20">
    <source>
        <dbReference type="Proteomes" id="UP000261360"/>
    </source>
</evidence>
<dbReference type="GO" id="GO:0032956">
    <property type="term" value="P:regulation of actin cytoskeleton organization"/>
    <property type="evidence" value="ECO:0007669"/>
    <property type="project" value="TreeGrafter"/>
</dbReference>
<evidence type="ECO:0000256" key="11">
    <source>
        <dbReference type="ARBA" id="ARBA00055904"/>
    </source>
</evidence>
<dbReference type="FunFam" id="1.20.1270.60:FF:000019">
    <property type="entry name" value="rho GTPase-activating protein 17 isoform X1"/>
    <property type="match status" value="1"/>
</dbReference>
<accession>A0A3B4YQD0</accession>
<dbReference type="InterPro" id="IPR000198">
    <property type="entry name" value="RhoGAP_dom"/>
</dbReference>
<reference evidence="19" key="1">
    <citation type="submission" date="2025-08" db="UniProtKB">
        <authorList>
            <consortium name="Ensembl"/>
        </authorList>
    </citation>
    <scope>IDENTIFICATION</scope>
</reference>
<protein>
    <recommendedName>
        <fullName evidence="13">Rho GTPase-activating protein 17</fullName>
    </recommendedName>
    <alternativeName>
        <fullName evidence="14">Rho-type GTPase-activating protein 17</fullName>
    </alternativeName>
</protein>
<feature type="domain" description="Rho-GAP" evidence="17">
    <location>
        <begin position="250"/>
        <end position="440"/>
    </location>
</feature>
<keyword evidence="8" id="KW-0965">Cell junction</keyword>
<evidence type="ECO:0000256" key="4">
    <source>
        <dbReference type="ARBA" id="ARBA00022427"/>
    </source>
</evidence>
<dbReference type="Proteomes" id="UP000261360">
    <property type="component" value="Unplaced"/>
</dbReference>
<dbReference type="GO" id="GO:0005923">
    <property type="term" value="C:bicellular tight junction"/>
    <property type="evidence" value="ECO:0007669"/>
    <property type="project" value="UniProtKB-SubCell"/>
</dbReference>
<feature type="compositionally biased region" description="Polar residues" evidence="16">
    <location>
        <begin position="653"/>
        <end position="664"/>
    </location>
</feature>
<dbReference type="PROSITE" id="PS50238">
    <property type="entry name" value="RHOGAP"/>
    <property type="match status" value="1"/>
</dbReference>
<feature type="compositionally biased region" description="Pro residues" evidence="16">
    <location>
        <begin position="630"/>
        <end position="649"/>
    </location>
</feature>
<dbReference type="RefSeq" id="XP_023278984.1">
    <property type="nucleotide sequence ID" value="XM_023423216.1"/>
</dbReference>
<dbReference type="GO" id="GO:0005829">
    <property type="term" value="C:cytosol"/>
    <property type="evidence" value="ECO:0007669"/>
    <property type="project" value="TreeGrafter"/>
</dbReference>
<keyword evidence="9" id="KW-0729">SH3-binding</keyword>
<dbReference type="Gene3D" id="1.20.1270.60">
    <property type="entry name" value="Arfaptin homology (AH) domain/BAR domain"/>
    <property type="match status" value="1"/>
</dbReference>
<evidence type="ECO:0000256" key="3">
    <source>
        <dbReference type="ARBA" id="ARBA00004496"/>
    </source>
</evidence>
<dbReference type="Pfam" id="PF03114">
    <property type="entry name" value="BAR"/>
    <property type="match status" value="1"/>
</dbReference>
<dbReference type="Pfam" id="PF00620">
    <property type="entry name" value="RhoGAP"/>
    <property type="match status" value="1"/>
</dbReference>
<feature type="coiled-coil region" evidence="15">
    <location>
        <begin position="157"/>
        <end position="195"/>
    </location>
</feature>
<evidence type="ECO:0000256" key="9">
    <source>
        <dbReference type="ARBA" id="ARBA00023036"/>
    </source>
</evidence>
<name>A0A3B4YQD0_SERLL</name>
<keyword evidence="10" id="KW-0472">Membrane</keyword>
<dbReference type="InterPro" id="IPR004148">
    <property type="entry name" value="BAR_dom"/>
</dbReference>
<dbReference type="PROSITE" id="PS51021">
    <property type="entry name" value="BAR"/>
    <property type="match status" value="1"/>
</dbReference>
<evidence type="ECO:0000256" key="14">
    <source>
        <dbReference type="ARBA" id="ARBA00083392"/>
    </source>
</evidence>
<feature type="domain" description="BAR" evidence="18">
    <location>
        <begin position="14"/>
        <end position="241"/>
    </location>
</feature>
<reference evidence="19" key="2">
    <citation type="submission" date="2025-09" db="UniProtKB">
        <authorList>
            <consortium name="Ensembl"/>
        </authorList>
    </citation>
    <scope>IDENTIFICATION</scope>
</reference>
<evidence type="ECO:0000256" key="16">
    <source>
        <dbReference type="SAM" id="MobiDB-lite"/>
    </source>
</evidence>
<dbReference type="GO" id="GO:0016020">
    <property type="term" value="C:membrane"/>
    <property type="evidence" value="ECO:0007669"/>
    <property type="project" value="UniProtKB-SubCell"/>
</dbReference>
<sequence>MKKQFNRMRQLANQTVGRAEKTEVLSDDLLQIERRMELVRLVSHNTHKRLVSCLQSQLGTDTEKRHKKLPLTTLSQAMQEGGGQLGDESLIGKMMDVCGEAESRLATELMQHEVMIERDILDPLNQLAEVEIPNILKQRKQLAKLVLDYDSAKTRYYQAAKSNNQAMAAKADSLKDEMEEALNKVEICKDQLSADMYNFASKEGEYARYYVMLLEAQADYHRRSLAALEAAIPTIQMQQDSWMEKPAFGTALEEHLKRSNREIALPIEACVMMLLETGMKEEGLFRIAAGASKLKKLKAALDCSTSQLEEFYSDPHAVAGALKSYLRELPEPLMTFGMYDEWLQASNVSDPDKRLQALWVTCDCLPKTHKANLRYLVKFLAKLAQDSEVNKMTPSNIAIVLGPNLLWAKTEGTLAEMAAATSVHVVAIIEPIIQHADWFFPEDVDFNVSGMFAMPSHPATPDPEPGLDRKRPGSLVGQDGDSHTPRKDSPARELMSTPPPQRNGSVHLAVGTPHSQGGSRGPSPHMVRRGTKKQAPAPPKQASPFALQPSNTQTPGSPHHPPITPRRHPSKDSLIHAPSHPPPQPPQPHQAQGEPEPSPPSTPTPPDTPPHDGLHSNPLSSYHSGSLPRPSRPAPRPRPRPSMPPPPQPAANDNGNGLCSTASKIITDGGPVLKGIGRALIPEVIVDQQGESSAGQEPASTPDPPPDPHIQSESTAL</sequence>
<dbReference type="SMART" id="SM00721">
    <property type="entry name" value="BAR"/>
    <property type="match status" value="1"/>
</dbReference>
<keyword evidence="4" id="KW-0796">Tight junction</keyword>
<evidence type="ECO:0000256" key="2">
    <source>
        <dbReference type="ARBA" id="ARBA00004435"/>
    </source>
</evidence>
<evidence type="ECO:0000256" key="5">
    <source>
        <dbReference type="ARBA" id="ARBA00022468"/>
    </source>
</evidence>
<feature type="region of interest" description="Disordered" evidence="16">
    <location>
        <begin position="455"/>
        <end position="717"/>
    </location>
</feature>
<dbReference type="SUPFAM" id="SSF48350">
    <property type="entry name" value="GTPase activation domain, GAP"/>
    <property type="match status" value="1"/>
</dbReference>
<dbReference type="GO" id="GO:0035020">
    <property type="term" value="P:regulation of Rac protein signal transduction"/>
    <property type="evidence" value="ECO:0007669"/>
    <property type="project" value="TreeGrafter"/>
</dbReference>
<dbReference type="SUPFAM" id="SSF103657">
    <property type="entry name" value="BAR/IMD domain-like"/>
    <property type="match status" value="1"/>
</dbReference>
<feature type="compositionally biased region" description="Basic and acidic residues" evidence="16">
    <location>
        <begin position="480"/>
        <end position="491"/>
    </location>
</feature>
<dbReference type="Ensembl" id="ENSSLDT00000031309.1">
    <property type="protein sequence ID" value="ENSSLDP00000030431.1"/>
    <property type="gene ID" value="ENSSLDG00000023405.1"/>
</dbReference>
<comment type="subunit">
    <text evidence="12">Component of a complex whose core is composed of ARHGAP17, AMOT, PALS1, PATJ and PARD3/PAR3. Interacts with NHERF1, FNBP1, TRIP10, CAPZA (CAPZA1, CAPZA2 or CAPZA3), CAPZB, CD2AP and SH3KBP1/CIN85.</text>
</comment>
<feature type="compositionally biased region" description="Polar residues" evidence="16">
    <location>
        <begin position="689"/>
        <end position="699"/>
    </location>
</feature>
<comment type="function">
    <text evidence="11">Rho GTPase-activating protein involved in the maintenance of tight junction by regulating the activity of CDC42, thereby playing a central role in apical polarity of epithelial cells. Specifically acts as a GTPase activator for the CDC42 GTPase by converting it to an inactive GDP-bound state. The complex formed with AMOT acts by regulating the uptake of polarity proteins at tight junctions, possibly by deciding whether tight junction transmembrane proteins are recycled back to the plasma membrane or sent elsewhere. Participates in the Ca(2+)-dependent regulation of exocytosis, possibly by catalyzing GTPase activity of Rho family proteins and by inducing the reorganization of the cortical actin filaments. Acts as a GTPase activator in vitro for RAC1.</text>
</comment>
<dbReference type="GO" id="GO:0017124">
    <property type="term" value="F:SH3 domain binding"/>
    <property type="evidence" value="ECO:0007669"/>
    <property type="project" value="UniProtKB-KW"/>
</dbReference>
<dbReference type="PANTHER" id="PTHR14130:SF3">
    <property type="entry name" value="RHO GTPASE-ACTIVATING PROTEIN 17"/>
    <property type="match status" value="1"/>
</dbReference>
<dbReference type="GO" id="GO:0005096">
    <property type="term" value="F:GTPase activator activity"/>
    <property type="evidence" value="ECO:0007669"/>
    <property type="project" value="UniProtKB-KW"/>
</dbReference>
<dbReference type="SMART" id="SM00324">
    <property type="entry name" value="RhoGAP"/>
    <property type="match status" value="1"/>
</dbReference>
<dbReference type="FunFam" id="1.10.555.10:FF:000001">
    <property type="entry name" value="Rho GTPase activating protein 44"/>
    <property type="match status" value="1"/>
</dbReference>
<evidence type="ECO:0000256" key="10">
    <source>
        <dbReference type="ARBA" id="ARBA00023136"/>
    </source>
</evidence>
<dbReference type="InterPro" id="IPR008936">
    <property type="entry name" value="Rho_GTPase_activation_prot"/>
</dbReference>
<evidence type="ECO:0000313" key="19">
    <source>
        <dbReference type="Ensembl" id="ENSSLDP00000030431.1"/>
    </source>
</evidence>
<dbReference type="AlphaFoldDB" id="A0A3B4YQD0"/>
<keyword evidence="7" id="KW-0597">Phosphoprotein</keyword>
<dbReference type="Gene3D" id="1.10.555.10">
    <property type="entry name" value="Rho GTPase activation protein"/>
    <property type="match status" value="1"/>
</dbReference>
<keyword evidence="6" id="KW-0963">Cytoplasm</keyword>
<evidence type="ECO:0000256" key="13">
    <source>
        <dbReference type="ARBA" id="ARBA00070237"/>
    </source>
</evidence>
<dbReference type="PANTHER" id="PTHR14130">
    <property type="entry name" value="3BP-1 RELATED RHOGAP"/>
    <property type="match status" value="1"/>
</dbReference>
<comment type="subcellular location">
    <subcellularLocation>
        <location evidence="2">Cell junction</location>
        <location evidence="2">Tight junction</location>
    </subcellularLocation>
    <subcellularLocation>
        <location evidence="3">Cytoplasm</location>
    </subcellularLocation>
    <subcellularLocation>
        <location evidence="1">Membrane</location>
        <topology evidence="1">Peripheral membrane protein</topology>
    </subcellularLocation>
</comment>
<dbReference type="GeneTree" id="ENSGT00940000156201"/>